<evidence type="ECO:0000256" key="17">
    <source>
        <dbReference type="SAM" id="MobiDB-lite"/>
    </source>
</evidence>
<gene>
    <name evidence="21" type="primary">LOC100793048</name>
    <name evidence="20" type="ORF">GLYMA_20G174500</name>
</gene>
<evidence type="ECO:0000256" key="8">
    <source>
        <dbReference type="ARBA" id="ARBA00022927"/>
    </source>
</evidence>
<dbReference type="PROSITE" id="PS50089">
    <property type="entry name" value="ZF_RING_2"/>
    <property type="match status" value="1"/>
</dbReference>
<dbReference type="Gramene" id="KRG91790">
    <property type="protein sequence ID" value="KRG91790"/>
    <property type="gene ID" value="GLYMA_20G174500"/>
</dbReference>
<dbReference type="EMBL" id="CM000853">
    <property type="protein sequence ID" value="KRG91790.1"/>
    <property type="molecule type" value="Genomic_DNA"/>
</dbReference>
<evidence type="ECO:0000256" key="3">
    <source>
        <dbReference type="ARBA" id="ARBA00022692"/>
    </source>
</evidence>
<keyword evidence="11" id="KW-1015">Disulfide bond</keyword>
<name>A0A0R4J678_SOYBN</name>
<evidence type="ECO:0000256" key="2">
    <source>
        <dbReference type="ARBA" id="ARBA00022554"/>
    </source>
</evidence>
<dbReference type="RefSeq" id="XP_003556191.2">
    <property type="nucleotide sequence ID" value="XM_003556143.3"/>
</dbReference>
<keyword evidence="12" id="KW-0325">Glycoprotein</keyword>
<dbReference type="SMART" id="SM00184">
    <property type="entry name" value="RING"/>
    <property type="match status" value="1"/>
</dbReference>
<dbReference type="InterPro" id="IPR051653">
    <property type="entry name" value="E3_ligase_sorting_rcpt"/>
</dbReference>
<evidence type="ECO:0000256" key="14">
    <source>
        <dbReference type="ARBA" id="ARBA00046288"/>
    </source>
</evidence>
<dbReference type="GO" id="GO:0061630">
    <property type="term" value="F:ubiquitin protein ligase activity"/>
    <property type="evidence" value="ECO:0000318"/>
    <property type="project" value="GO_Central"/>
</dbReference>
<feature type="transmembrane region" description="Helical" evidence="18">
    <location>
        <begin position="177"/>
        <end position="201"/>
    </location>
</feature>
<comment type="function">
    <text evidence="13">Involved in the trafficking of vacuolar proteins. May function as a sorting receptor for protein trafficking to the protein storage vacuole (PSV).</text>
</comment>
<dbReference type="KEGG" id="gmx:100793048"/>
<evidence type="ECO:0000256" key="1">
    <source>
        <dbReference type="ARBA" id="ARBA00022448"/>
    </source>
</evidence>
<comment type="subcellular location">
    <subcellularLocation>
        <location evidence="14">Endomembrane system</location>
        <topology evidence="14">Single-pass type I membrane protein</topology>
    </subcellularLocation>
    <subcellularLocation>
        <location evidence="15">Protein storage vacuole membrane</location>
    </subcellularLocation>
</comment>
<evidence type="ECO:0000313" key="21">
    <source>
        <dbReference type="EnsemblPlants" id="KRG91790"/>
    </source>
</evidence>
<evidence type="ECO:0000256" key="9">
    <source>
        <dbReference type="ARBA" id="ARBA00022989"/>
    </source>
</evidence>
<dbReference type="AlphaFoldDB" id="A0A0R4J678"/>
<dbReference type="PANTHER" id="PTHR47168:SF5">
    <property type="entry name" value="RING-TYPE DOMAIN-CONTAINING PROTEIN"/>
    <property type="match status" value="1"/>
</dbReference>
<dbReference type="InterPro" id="IPR003137">
    <property type="entry name" value="PA_domain"/>
</dbReference>
<sequence length="510" mass="54598">MFFNQKIVLFKSFALMGTSNLLLFFSLMSLCAMAASKVVLIGNNITLSFDDIEANFAPAVKGSGKYGVLYLAEPLDACAELTNKVEQLPNASSPFALVVRGGCSFEEKVRIAQKAGFKAVIVYDNEEGGILVAMAGNSAGIRIHAVFVSKASGEILKKYAGLTNVEIWLIPTFENSAWSIMAISFISLLAMSAVLATCFFVRKHRIRRERPRASLVREFHGMSSRLVKAMPSLVFTSVLEDNCTSRTCAICLEDYCVGEKLRILPCCHKFHAACVDSWLTSWRTFCPVCKRDARTGLTDPPPSESTPLLSSTPASMASSVLSSARSSLASSSAIQIARTASMASSALPSARSSLASSSAIQIARTASMASSALHSARSSLASSSAIQISRAASQTPSVSRNHSIASTPYVQPSLRSSYHQSPSLSISRSSVDLRNASQRSLASHLNSPCSMGYPSLSSLNSRYMSPHIPSPSNASVSYMGSSSHQQHPLRYSESAASFSPFASTHSLPEC</sequence>
<dbReference type="GO" id="GO:0005737">
    <property type="term" value="C:cytoplasm"/>
    <property type="evidence" value="ECO:0000318"/>
    <property type="project" value="GO_Central"/>
</dbReference>
<dbReference type="FunFam" id="3.50.30.30:FF:000020">
    <property type="entry name" value="Receptor homology region transmembrane domain-and RING domain-containing protein 2"/>
    <property type="match status" value="1"/>
</dbReference>
<dbReference type="InterPro" id="IPR013083">
    <property type="entry name" value="Znf_RING/FYVE/PHD"/>
</dbReference>
<keyword evidence="7" id="KW-0862">Zinc</keyword>
<evidence type="ECO:0000256" key="10">
    <source>
        <dbReference type="ARBA" id="ARBA00023136"/>
    </source>
</evidence>
<evidence type="ECO:0000256" key="5">
    <source>
        <dbReference type="ARBA" id="ARBA00022729"/>
    </source>
</evidence>
<dbReference type="FunFam" id="3.30.40.10:FF:000276">
    <property type="entry name" value="Receptor homology region transmembrane domain-and RING domain-containing protein 2"/>
    <property type="match status" value="1"/>
</dbReference>
<dbReference type="SUPFAM" id="SSF57850">
    <property type="entry name" value="RING/U-box"/>
    <property type="match status" value="1"/>
</dbReference>
<dbReference type="OMA" id="WILPVYE"/>
<dbReference type="GeneID" id="100793048"/>
<evidence type="ECO:0000256" key="13">
    <source>
        <dbReference type="ARBA" id="ARBA00037435"/>
    </source>
</evidence>
<dbReference type="eggNOG" id="KOG4628">
    <property type="taxonomic scope" value="Eukaryota"/>
</dbReference>
<evidence type="ECO:0000256" key="12">
    <source>
        <dbReference type="ARBA" id="ARBA00023180"/>
    </source>
</evidence>
<dbReference type="GO" id="GO:0006511">
    <property type="term" value="P:ubiquitin-dependent protein catabolic process"/>
    <property type="evidence" value="ECO:0000318"/>
    <property type="project" value="GO_Central"/>
</dbReference>
<dbReference type="PANTHER" id="PTHR47168">
    <property type="entry name" value="RING ZINC FINGER DOMAIN SUPERFAMILY PROTEIN-RELATED"/>
    <property type="match status" value="1"/>
</dbReference>
<dbReference type="GO" id="GO:0012505">
    <property type="term" value="C:endomembrane system"/>
    <property type="evidence" value="ECO:0007669"/>
    <property type="project" value="UniProtKB-SubCell"/>
</dbReference>
<evidence type="ECO:0000256" key="18">
    <source>
        <dbReference type="SAM" id="Phobius"/>
    </source>
</evidence>
<evidence type="ECO:0000256" key="11">
    <source>
        <dbReference type="ARBA" id="ARBA00023157"/>
    </source>
</evidence>
<dbReference type="Pfam" id="PF02225">
    <property type="entry name" value="PA"/>
    <property type="match status" value="1"/>
</dbReference>
<keyword evidence="22" id="KW-1185">Reference proteome</keyword>
<evidence type="ECO:0000256" key="7">
    <source>
        <dbReference type="ARBA" id="ARBA00022833"/>
    </source>
</evidence>
<keyword evidence="2" id="KW-0926">Vacuole</keyword>
<dbReference type="OrthoDB" id="8062037at2759"/>
<dbReference type="PaxDb" id="3847-GLYMA20G31460.1"/>
<organism evidence="21">
    <name type="scientific">Glycine max</name>
    <name type="common">Soybean</name>
    <name type="synonym">Glycine hispida</name>
    <dbReference type="NCBI Taxonomy" id="3847"/>
    <lineage>
        <taxon>Eukaryota</taxon>
        <taxon>Viridiplantae</taxon>
        <taxon>Streptophyta</taxon>
        <taxon>Embryophyta</taxon>
        <taxon>Tracheophyta</taxon>
        <taxon>Spermatophyta</taxon>
        <taxon>Magnoliopsida</taxon>
        <taxon>eudicotyledons</taxon>
        <taxon>Gunneridae</taxon>
        <taxon>Pentapetalae</taxon>
        <taxon>rosids</taxon>
        <taxon>fabids</taxon>
        <taxon>Fabales</taxon>
        <taxon>Fabaceae</taxon>
        <taxon>Papilionoideae</taxon>
        <taxon>50 kb inversion clade</taxon>
        <taxon>NPAAA clade</taxon>
        <taxon>indigoferoid/millettioid clade</taxon>
        <taxon>Phaseoleae</taxon>
        <taxon>Glycine</taxon>
        <taxon>Glycine subgen. Soja</taxon>
    </lineage>
</organism>
<keyword evidence="6 16" id="KW-0863">Zinc-finger</keyword>
<dbReference type="GO" id="GO:0015031">
    <property type="term" value="P:protein transport"/>
    <property type="evidence" value="ECO:0007669"/>
    <property type="project" value="UniProtKB-KW"/>
</dbReference>
<dbReference type="InterPro" id="IPR044744">
    <property type="entry name" value="ZNRF4/RNF13/RNF167_PA"/>
</dbReference>
<keyword evidence="9 18" id="KW-1133">Transmembrane helix</keyword>
<dbReference type="Gene3D" id="3.30.40.10">
    <property type="entry name" value="Zinc/RING finger domain, C3HC4 (zinc finger)"/>
    <property type="match status" value="1"/>
</dbReference>
<keyword evidence="3 18" id="KW-0812">Transmembrane</keyword>
<dbReference type="SMR" id="A0A0R4J678"/>
<keyword evidence="1" id="KW-0813">Transport</keyword>
<feature type="region of interest" description="Disordered" evidence="17">
    <location>
        <begin position="472"/>
        <end position="491"/>
    </location>
</feature>
<reference evidence="20 21" key="1">
    <citation type="journal article" date="2010" name="Nature">
        <title>Genome sequence of the palaeopolyploid soybean.</title>
        <authorList>
            <person name="Schmutz J."/>
            <person name="Cannon S.B."/>
            <person name="Schlueter J."/>
            <person name="Ma J."/>
            <person name="Mitros T."/>
            <person name="Nelson W."/>
            <person name="Hyten D.L."/>
            <person name="Song Q."/>
            <person name="Thelen J.J."/>
            <person name="Cheng J."/>
            <person name="Xu D."/>
            <person name="Hellsten U."/>
            <person name="May G.D."/>
            <person name="Yu Y."/>
            <person name="Sakurai T."/>
            <person name="Umezawa T."/>
            <person name="Bhattacharyya M.K."/>
            <person name="Sandhu D."/>
            <person name="Valliyodan B."/>
            <person name="Lindquist E."/>
            <person name="Peto M."/>
            <person name="Grant D."/>
            <person name="Shu S."/>
            <person name="Goodstein D."/>
            <person name="Barry K."/>
            <person name="Futrell-Griggs M."/>
            <person name="Abernathy B."/>
            <person name="Du J."/>
            <person name="Tian Z."/>
            <person name="Zhu L."/>
            <person name="Gill N."/>
            <person name="Joshi T."/>
            <person name="Libault M."/>
            <person name="Sethuraman A."/>
            <person name="Zhang X.-C."/>
            <person name="Shinozaki K."/>
            <person name="Nguyen H.T."/>
            <person name="Wing R.A."/>
            <person name="Cregan P."/>
            <person name="Specht J."/>
            <person name="Grimwood J."/>
            <person name="Rokhsar D."/>
            <person name="Stacey G."/>
            <person name="Shoemaker R.C."/>
            <person name="Jackson S.A."/>
        </authorList>
    </citation>
    <scope>NUCLEOTIDE SEQUENCE [LARGE SCALE GENOMIC DNA]</scope>
    <source>
        <strain evidence="21">cv. Williams 82</strain>
        <tissue evidence="20">Callus</tissue>
    </source>
</reference>
<evidence type="ECO:0000313" key="20">
    <source>
        <dbReference type="EMBL" id="KRG91790.1"/>
    </source>
</evidence>
<evidence type="ECO:0000256" key="4">
    <source>
        <dbReference type="ARBA" id="ARBA00022723"/>
    </source>
</evidence>
<keyword evidence="5" id="KW-0732">Signal</keyword>
<keyword evidence="8" id="KW-0653">Protein transport</keyword>
<evidence type="ECO:0000313" key="22">
    <source>
        <dbReference type="Proteomes" id="UP000008827"/>
    </source>
</evidence>
<feature type="compositionally biased region" description="Polar residues" evidence="17">
    <location>
        <begin position="472"/>
        <end position="486"/>
    </location>
</feature>
<feature type="domain" description="RING-type" evidence="19">
    <location>
        <begin position="248"/>
        <end position="290"/>
    </location>
</feature>
<dbReference type="SUPFAM" id="SSF52025">
    <property type="entry name" value="PA domain"/>
    <property type="match status" value="1"/>
</dbReference>
<dbReference type="Proteomes" id="UP000008827">
    <property type="component" value="Chromosome 20"/>
</dbReference>
<proteinExistence type="predicted"/>
<keyword evidence="4" id="KW-0479">Metal-binding</keyword>
<accession>A0A0R4J678</accession>
<dbReference type="Gene3D" id="3.50.30.30">
    <property type="match status" value="1"/>
</dbReference>
<dbReference type="GO" id="GO:0008270">
    <property type="term" value="F:zinc ion binding"/>
    <property type="evidence" value="ECO:0007669"/>
    <property type="project" value="UniProtKB-KW"/>
</dbReference>
<dbReference type="STRING" id="3847.A0A0R4J678"/>
<evidence type="ECO:0000256" key="15">
    <source>
        <dbReference type="ARBA" id="ARBA00060484"/>
    </source>
</evidence>
<evidence type="ECO:0000256" key="16">
    <source>
        <dbReference type="PROSITE-ProRule" id="PRU00175"/>
    </source>
</evidence>
<dbReference type="GO" id="GO:0032586">
    <property type="term" value="C:protein storage vacuole membrane"/>
    <property type="evidence" value="ECO:0007669"/>
    <property type="project" value="UniProtKB-SubCell"/>
</dbReference>
<keyword evidence="10 18" id="KW-0472">Membrane</keyword>
<protein>
    <recommendedName>
        <fullName evidence="19">RING-type domain-containing protein</fullName>
    </recommendedName>
</protein>
<reference evidence="20" key="3">
    <citation type="submission" date="2018-07" db="EMBL/GenBank/DDBJ databases">
        <title>WGS assembly of Glycine max.</title>
        <authorList>
            <person name="Schmutz J."/>
            <person name="Cannon S."/>
            <person name="Schlueter J."/>
            <person name="Ma J."/>
            <person name="Mitros T."/>
            <person name="Nelson W."/>
            <person name="Hyten D."/>
            <person name="Song Q."/>
            <person name="Thelen J."/>
            <person name="Cheng J."/>
            <person name="Xu D."/>
            <person name="Hellsten U."/>
            <person name="May G."/>
            <person name="Yu Y."/>
            <person name="Sakurai T."/>
            <person name="Umezawa T."/>
            <person name="Bhattacharyya M."/>
            <person name="Sandhu D."/>
            <person name="Valliyodan B."/>
            <person name="Lindquist E."/>
            <person name="Peto M."/>
            <person name="Grant D."/>
            <person name="Shu S."/>
            <person name="Goodstein D."/>
            <person name="Barry K."/>
            <person name="Futrell-Griggs M."/>
            <person name="Abernathy B."/>
            <person name="Du J."/>
            <person name="Tian Z."/>
            <person name="Zhu L."/>
            <person name="Gill N."/>
            <person name="Joshi T."/>
            <person name="Libault M."/>
            <person name="Sethuraman A."/>
            <person name="Zhang X."/>
            <person name="Shinozaki K."/>
            <person name="Nguyen H."/>
            <person name="Wing R."/>
            <person name="Cregan P."/>
            <person name="Specht J."/>
            <person name="Grimwood J."/>
            <person name="Rokhsar D."/>
            <person name="Stacey G."/>
            <person name="Shoemaker R."/>
            <person name="Jackson S."/>
        </authorList>
    </citation>
    <scope>NUCLEOTIDE SEQUENCE</scope>
    <source>
        <tissue evidence="20">Callus</tissue>
    </source>
</reference>
<dbReference type="Pfam" id="PF13639">
    <property type="entry name" value="zf-RING_2"/>
    <property type="match status" value="1"/>
</dbReference>
<evidence type="ECO:0000259" key="19">
    <source>
        <dbReference type="PROSITE" id="PS50089"/>
    </source>
</evidence>
<reference evidence="21" key="2">
    <citation type="submission" date="2018-02" db="UniProtKB">
        <authorList>
            <consortium name="EnsemblPlants"/>
        </authorList>
    </citation>
    <scope>IDENTIFICATION</scope>
    <source>
        <strain evidence="21">Williams 82</strain>
    </source>
</reference>
<dbReference type="InterPro" id="IPR046450">
    <property type="entry name" value="PA_dom_sf"/>
</dbReference>
<dbReference type="InterPro" id="IPR001841">
    <property type="entry name" value="Znf_RING"/>
</dbReference>
<dbReference type="EnsemblPlants" id="KRG91790">
    <property type="protein sequence ID" value="KRG91790"/>
    <property type="gene ID" value="GLYMA_20G174500"/>
</dbReference>
<evidence type="ECO:0000256" key="6">
    <source>
        <dbReference type="ARBA" id="ARBA00022771"/>
    </source>
</evidence>
<dbReference type="CDD" id="cd02123">
    <property type="entry name" value="PA_C_RZF_like"/>
    <property type="match status" value="1"/>
</dbReference>